<evidence type="ECO:0000256" key="1">
    <source>
        <dbReference type="ARBA" id="ARBA00022448"/>
    </source>
</evidence>
<dbReference type="GO" id="GO:0022857">
    <property type="term" value="F:transmembrane transporter activity"/>
    <property type="evidence" value="ECO:0007669"/>
    <property type="project" value="UniProtKB-ARBA"/>
</dbReference>
<reference evidence="5 6" key="1">
    <citation type="submission" date="2020-04" db="EMBL/GenBank/DDBJ databases">
        <title>Antimicrobial susceptibility and clonality of vaginal-derived multi-drug resistant Mobiluncus isolates in China.</title>
        <authorList>
            <person name="Zhang X."/>
        </authorList>
    </citation>
    <scope>NUCLEOTIDE SEQUENCE [LARGE SCALE GENOMIC DNA]</scope>
    <source>
        <strain evidence="5 6">19</strain>
    </source>
</reference>
<organism evidence="5 6">
    <name type="scientific">Mobiluncus curtisii</name>
    <dbReference type="NCBI Taxonomy" id="2051"/>
    <lineage>
        <taxon>Bacteria</taxon>
        <taxon>Bacillati</taxon>
        <taxon>Actinomycetota</taxon>
        <taxon>Actinomycetes</taxon>
        <taxon>Actinomycetales</taxon>
        <taxon>Actinomycetaceae</taxon>
        <taxon>Mobiluncus</taxon>
    </lineage>
</organism>
<dbReference type="InterPro" id="IPR015854">
    <property type="entry name" value="ABC_transpr_LolD-like"/>
</dbReference>
<dbReference type="PANTHER" id="PTHR24220">
    <property type="entry name" value="IMPORT ATP-BINDING PROTEIN"/>
    <property type="match status" value="1"/>
</dbReference>
<dbReference type="PROSITE" id="PS00211">
    <property type="entry name" value="ABC_TRANSPORTER_1"/>
    <property type="match status" value="1"/>
</dbReference>
<dbReference type="Proteomes" id="UP000553981">
    <property type="component" value="Unassembled WGS sequence"/>
</dbReference>
<feature type="domain" description="ABC transporter" evidence="4">
    <location>
        <begin position="39"/>
        <end position="267"/>
    </location>
</feature>
<dbReference type="FunFam" id="3.40.50.300:FF:000032">
    <property type="entry name" value="Export ABC transporter ATP-binding protein"/>
    <property type="match status" value="1"/>
</dbReference>
<keyword evidence="1" id="KW-0813">Transport</keyword>
<proteinExistence type="predicted"/>
<evidence type="ECO:0000313" key="5">
    <source>
        <dbReference type="EMBL" id="NMW87036.1"/>
    </source>
</evidence>
<dbReference type="RefSeq" id="WP_004007347.1">
    <property type="nucleotide sequence ID" value="NZ_CAMYEK010000008.1"/>
</dbReference>
<dbReference type="AlphaFoldDB" id="A0A7Y0UHI6"/>
<dbReference type="GO" id="GO:0016887">
    <property type="term" value="F:ATP hydrolysis activity"/>
    <property type="evidence" value="ECO:0007669"/>
    <property type="project" value="InterPro"/>
</dbReference>
<dbReference type="EMBL" id="JABCUI010000002">
    <property type="protein sequence ID" value="NMW87036.1"/>
    <property type="molecule type" value="Genomic_DNA"/>
</dbReference>
<dbReference type="InterPro" id="IPR003439">
    <property type="entry name" value="ABC_transporter-like_ATP-bd"/>
</dbReference>
<protein>
    <submittedName>
        <fullName evidence="5">ABC transporter ATP-binding protein</fullName>
    </submittedName>
</protein>
<sequence>MMSLPVGHAEGQVIAPASPPALAPQGGGQSGAVAPQPVIQLSDIYKGFFLGTDHELTVLKGVNLAIYPGEFVSIVGSSGSGKSTLMNIIGLLDRPTSGRYLLGDVDISEADDNEAALIRSLSIGFVFQNFNLVGRTDALKNVELPMMYAGVGRAQRRERALKLLELVGMSERIHHQPSELSGGQKQRVAIARAMANDPDIILADEPTGALDTATGLMVMDLFHRLHREQGKTIVLITHNPELAEQTQRIFTMVDGVLGEGVSTKGGAQ</sequence>
<dbReference type="InterPro" id="IPR003593">
    <property type="entry name" value="AAA+_ATPase"/>
</dbReference>
<dbReference type="Pfam" id="PF00005">
    <property type="entry name" value="ABC_tran"/>
    <property type="match status" value="1"/>
</dbReference>
<accession>A0A7Y0UHI6</accession>
<dbReference type="SUPFAM" id="SSF52540">
    <property type="entry name" value="P-loop containing nucleoside triphosphate hydrolases"/>
    <property type="match status" value="1"/>
</dbReference>
<dbReference type="InterPro" id="IPR027417">
    <property type="entry name" value="P-loop_NTPase"/>
</dbReference>
<keyword evidence="2" id="KW-0547">Nucleotide-binding</keyword>
<evidence type="ECO:0000259" key="4">
    <source>
        <dbReference type="PROSITE" id="PS50893"/>
    </source>
</evidence>
<evidence type="ECO:0000313" key="6">
    <source>
        <dbReference type="Proteomes" id="UP000553981"/>
    </source>
</evidence>
<gene>
    <name evidence="5" type="ORF">HHJ67_04630</name>
</gene>
<dbReference type="CDD" id="cd03255">
    <property type="entry name" value="ABC_MJ0796_LolCDE_FtsE"/>
    <property type="match status" value="1"/>
</dbReference>
<dbReference type="PROSITE" id="PS50893">
    <property type="entry name" value="ABC_TRANSPORTER_2"/>
    <property type="match status" value="1"/>
</dbReference>
<dbReference type="SMART" id="SM00382">
    <property type="entry name" value="AAA"/>
    <property type="match status" value="1"/>
</dbReference>
<comment type="caution">
    <text evidence="5">The sequence shown here is derived from an EMBL/GenBank/DDBJ whole genome shotgun (WGS) entry which is preliminary data.</text>
</comment>
<evidence type="ECO:0000256" key="3">
    <source>
        <dbReference type="ARBA" id="ARBA00022840"/>
    </source>
</evidence>
<name>A0A7Y0UHI6_9ACTO</name>
<dbReference type="GO" id="GO:0005886">
    <property type="term" value="C:plasma membrane"/>
    <property type="evidence" value="ECO:0007669"/>
    <property type="project" value="TreeGrafter"/>
</dbReference>
<dbReference type="PANTHER" id="PTHR24220:SF86">
    <property type="entry name" value="ABC TRANSPORTER ABCH.1"/>
    <property type="match status" value="1"/>
</dbReference>
<dbReference type="GO" id="GO:0098796">
    <property type="term" value="C:membrane protein complex"/>
    <property type="evidence" value="ECO:0007669"/>
    <property type="project" value="UniProtKB-ARBA"/>
</dbReference>
<dbReference type="Gene3D" id="3.40.50.300">
    <property type="entry name" value="P-loop containing nucleotide triphosphate hydrolases"/>
    <property type="match status" value="1"/>
</dbReference>
<evidence type="ECO:0000256" key="2">
    <source>
        <dbReference type="ARBA" id="ARBA00022741"/>
    </source>
</evidence>
<dbReference type="GO" id="GO:0005524">
    <property type="term" value="F:ATP binding"/>
    <property type="evidence" value="ECO:0007669"/>
    <property type="project" value="UniProtKB-KW"/>
</dbReference>
<dbReference type="InterPro" id="IPR017911">
    <property type="entry name" value="MacB-like_ATP-bd"/>
</dbReference>
<dbReference type="InterPro" id="IPR017871">
    <property type="entry name" value="ABC_transporter-like_CS"/>
</dbReference>
<keyword evidence="3 5" id="KW-0067">ATP-binding</keyword>